<evidence type="ECO:0000256" key="1">
    <source>
        <dbReference type="SAM" id="Phobius"/>
    </source>
</evidence>
<protein>
    <submittedName>
        <fullName evidence="2">Uncharacterized protein</fullName>
    </submittedName>
</protein>
<accession>A0A0F9HJA1</accession>
<name>A0A0F9HJA1_9ZZZZ</name>
<proteinExistence type="predicted"/>
<evidence type="ECO:0000313" key="2">
    <source>
        <dbReference type="EMBL" id="KKM15222.1"/>
    </source>
</evidence>
<keyword evidence="1" id="KW-0812">Transmembrane</keyword>
<reference evidence="2" key="1">
    <citation type="journal article" date="2015" name="Nature">
        <title>Complex archaea that bridge the gap between prokaryotes and eukaryotes.</title>
        <authorList>
            <person name="Spang A."/>
            <person name="Saw J.H."/>
            <person name="Jorgensen S.L."/>
            <person name="Zaremba-Niedzwiedzka K."/>
            <person name="Martijn J."/>
            <person name="Lind A.E."/>
            <person name="van Eijk R."/>
            <person name="Schleper C."/>
            <person name="Guy L."/>
            <person name="Ettema T.J."/>
        </authorList>
    </citation>
    <scope>NUCLEOTIDE SEQUENCE</scope>
</reference>
<comment type="caution">
    <text evidence="2">The sequence shown here is derived from an EMBL/GenBank/DDBJ whole genome shotgun (WGS) entry which is preliminary data.</text>
</comment>
<dbReference type="EMBL" id="LAZR01014959">
    <property type="protein sequence ID" value="KKM15222.1"/>
    <property type="molecule type" value="Genomic_DNA"/>
</dbReference>
<feature type="transmembrane region" description="Helical" evidence="1">
    <location>
        <begin position="45"/>
        <end position="65"/>
    </location>
</feature>
<feature type="transmembrane region" description="Helical" evidence="1">
    <location>
        <begin position="20"/>
        <end position="39"/>
    </location>
</feature>
<dbReference type="AlphaFoldDB" id="A0A0F9HJA1"/>
<keyword evidence="1" id="KW-1133">Transmembrane helix</keyword>
<sequence>SAVASARKQTRESAGKTRNYGILSLVMAIIVLVGGIVSLDAGVGIYLLISGVLILIFSICILGIARSNKKL</sequence>
<feature type="non-terminal residue" evidence="2">
    <location>
        <position position="1"/>
    </location>
</feature>
<gene>
    <name evidence="2" type="ORF">LCGC14_1698270</name>
</gene>
<organism evidence="2">
    <name type="scientific">marine sediment metagenome</name>
    <dbReference type="NCBI Taxonomy" id="412755"/>
    <lineage>
        <taxon>unclassified sequences</taxon>
        <taxon>metagenomes</taxon>
        <taxon>ecological metagenomes</taxon>
    </lineage>
</organism>
<keyword evidence="1" id="KW-0472">Membrane</keyword>